<feature type="transmembrane region" description="Helical" evidence="6">
    <location>
        <begin position="211"/>
        <end position="229"/>
    </location>
</feature>
<feature type="transmembrane region" description="Helical" evidence="6">
    <location>
        <begin position="284"/>
        <end position="303"/>
    </location>
</feature>
<dbReference type="PANTHER" id="PTHR47089">
    <property type="entry name" value="ABC TRANSPORTER, PERMEASE PROTEIN"/>
    <property type="match status" value="1"/>
</dbReference>
<feature type="transmembrane region" description="Helical" evidence="6">
    <location>
        <begin position="341"/>
        <end position="361"/>
    </location>
</feature>
<dbReference type="EMBL" id="QSUB01000002">
    <property type="protein sequence ID" value="RGN05555.1"/>
    <property type="molecule type" value="Genomic_DNA"/>
</dbReference>
<evidence type="ECO:0000256" key="5">
    <source>
        <dbReference type="ARBA" id="ARBA00023136"/>
    </source>
</evidence>
<organism evidence="8 11">
    <name type="scientific">Blautia obeum</name>
    <dbReference type="NCBI Taxonomy" id="40520"/>
    <lineage>
        <taxon>Bacteria</taxon>
        <taxon>Bacillati</taxon>
        <taxon>Bacillota</taxon>
        <taxon>Clostridia</taxon>
        <taxon>Lachnospirales</taxon>
        <taxon>Lachnospiraceae</taxon>
        <taxon>Blautia</taxon>
    </lineage>
</organism>
<dbReference type="RefSeq" id="WP_117627971.1">
    <property type="nucleotide sequence ID" value="NZ_CABJDZ010000002.1"/>
</dbReference>
<feature type="transmembrane region" description="Helical" evidence="6">
    <location>
        <begin position="101"/>
        <end position="122"/>
    </location>
</feature>
<sequence length="366" mass="40196">MKKEGLSMNKEPFLQVSKRRNKAGWQERLLIRFIALILALIVCGAVIVALVKMNPVDVYKAIWDGAMGSERRIWQTIRDTMVLLCIAIGLAPAFKMKFWNIGAEGQILIGGACSAAVMIYAGDKMSPVLLLIVMFVASALGGMIWGMIPAVFKAYWNTNETLFTLMLNYVAMQVVTYCIVFWENPKGSNTVGIINQATQAGWLPELFGQKYGWNVLIVLILTVGMFIYLKYCKQGYEIAVVGESENTAKYAGIHVKKVIIRTMAISGAICGIAGFVIVSGASHTISTATAGGRGFTAIIVAWLSKFNTFIMVAVSFGIVFMNQGAVQIATQYGLNENASDVILGIILFFLIGAEFFINYRVKRTKK</sequence>
<evidence type="ECO:0000256" key="6">
    <source>
        <dbReference type="SAM" id="Phobius"/>
    </source>
</evidence>
<proteinExistence type="predicted"/>
<dbReference type="Proteomes" id="UP000261222">
    <property type="component" value="Unassembled WGS sequence"/>
</dbReference>
<dbReference type="EMBL" id="QROE01000002">
    <property type="protein sequence ID" value="RHK96839.1"/>
    <property type="molecule type" value="Genomic_DNA"/>
</dbReference>
<comment type="caution">
    <text evidence="8">The sequence shown here is derived from an EMBL/GenBank/DDBJ whole genome shotgun (WGS) entry which is preliminary data.</text>
</comment>
<feature type="transmembrane region" description="Helical" evidence="6">
    <location>
        <begin position="29"/>
        <end position="53"/>
    </location>
</feature>
<dbReference type="AlphaFoldDB" id="A0A395XDA2"/>
<evidence type="ECO:0000256" key="1">
    <source>
        <dbReference type="ARBA" id="ARBA00004651"/>
    </source>
</evidence>
<dbReference type="Proteomes" id="UP000284267">
    <property type="component" value="Unassembled WGS sequence"/>
</dbReference>
<evidence type="ECO:0000313" key="12">
    <source>
        <dbReference type="Proteomes" id="UP000284267"/>
    </source>
</evidence>
<comment type="subcellular location">
    <subcellularLocation>
        <location evidence="1">Cell membrane</location>
        <topology evidence="1">Multi-pass membrane protein</topology>
    </subcellularLocation>
</comment>
<evidence type="ECO:0000313" key="7">
    <source>
        <dbReference type="EMBL" id="RGN05555.1"/>
    </source>
</evidence>
<feature type="transmembrane region" description="Helical" evidence="6">
    <location>
        <begin position="128"/>
        <end position="150"/>
    </location>
</feature>
<feature type="transmembrane region" description="Helical" evidence="6">
    <location>
        <begin position="162"/>
        <end position="182"/>
    </location>
</feature>
<keyword evidence="4 6" id="KW-1133">Transmembrane helix</keyword>
<evidence type="ECO:0000313" key="8">
    <source>
        <dbReference type="EMBL" id="RGV66269.1"/>
    </source>
</evidence>
<reference evidence="10 11" key="1">
    <citation type="submission" date="2018-08" db="EMBL/GenBank/DDBJ databases">
        <title>A genome reference for cultivated species of the human gut microbiota.</title>
        <authorList>
            <person name="Zou Y."/>
            <person name="Xue W."/>
            <person name="Luo G."/>
        </authorList>
    </citation>
    <scope>NUCLEOTIDE SEQUENCE [LARGE SCALE GENOMIC DNA]</scope>
    <source>
        <strain evidence="8 11">AF14-23</strain>
        <strain evidence="9 12">AF39-4</strain>
        <strain evidence="7 10">OM06-11AA</strain>
    </source>
</reference>
<evidence type="ECO:0000313" key="11">
    <source>
        <dbReference type="Proteomes" id="UP000265828"/>
    </source>
</evidence>
<dbReference type="CDD" id="cd06580">
    <property type="entry name" value="TM_PBP1_transp_TpRbsC_like"/>
    <property type="match status" value="1"/>
</dbReference>
<feature type="transmembrane region" description="Helical" evidence="6">
    <location>
        <begin position="73"/>
        <end position="94"/>
    </location>
</feature>
<dbReference type="GO" id="GO:0022857">
    <property type="term" value="F:transmembrane transporter activity"/>
    <property type="evidence" value="ECO:0007669"/>
    <property type="project" value="InterPro"/>
</dbReference>
<evidence type="ECO:0000313" key="10">
    <source>
        <dbReference type="Proteomes" id="UP000261222"/>
    </source>
</evidence>
<gene>
    <name evidence="9" type="ORF">DW040_06510</name>
    <name evidence="8" type="ORF">DWW07_00805</name>
    <name evidence="7" type="ORF">DXB81_05925</name>
</gene>
<evidence type="ECO:0000256" key="2">
    <source>
        <dbReference type="ARBA" id="ARBA00022475"/>
    </source>
</evidence>
<evidence type="ECO:0000256" key="3">
    <source>
        <dbReference type="ARBA" id="ARBA00022692"/>
    </source>
</evidence>
<feature type="transmembrane region" description="Helical" evidence="6">
    <location>
        <begin position="310"/>
        <end position="329"/>
    </location>
</feature>
<feature type="transmembrane region" description="Helical" evidence="6">
    <location>
        <begin position="258"/>
        <end position="278"/>
    </location>
</feature>
<dbReference type="Pfam" id="PF02653">
    <property type="entry name" value="BPD_transp_2"/>
    <property type="match status" value="1"/>
</dbReference>
<keyword evidence="5 6" id="KW-0472">Membrane</keyword>
<dbReference type="PANTHER" id="PTHR47089:SF1">
    <property type="entry name" value="GUANOSINE ABC TRANSPORTER PERMEASE PROTEIN NUPP"/>
    <property type="match status" value="1"/>
</dbReference>
<dbReference type="EMBL" id="QRZI01000001">
    <property type="protein sequence ID" value="RGV66269.1"/>
    <property type="molecule type" value="Genomic_DNA"/>
</dbReference>
<dbReference type="GO" id="GO:0005886">
    <property type="term" value="C:plasma membrane"/>
    <property type="evidence" value="ECO:0007669"/>
    <property type="project" value="UniProtKB-SubCell"/>
</dbReference>
<protein>
    <submittedName>
        <fullName evidence="8">ABC transporter permease</fullName>
    </submittedName>
</protein>
<dbReference type="InterPro" id="IPR001851">
    <property type="entry name" value="ABC_transp_permease"/>
</dbReference>
<keyword evidence="2" id="KW-1003">Cell membrane</keyword>
<evidence type="ECO:0000256" key="4">
    <source>
        <dbReference type="ARBA" id="ARBA00022989"/>
    </source>
</evidence>
<name>A0A395XDA2_9FIRM</name>
<accession>A0A395XDA2</accession>
<dbReference type="Proteomes" id="UP000265828">
    <property type="component" value="Unassembled WGS sequence"/>
</dbReference>
<keyword evidence="3 6" id="KW-0812">Transmembrane</keyword>
<evidence type="ECO:0000313" key="9">
    <source>
        <dbReference type="EMBL" id="RHK96839.1"/>
    </source>
</evidence>